<reference evidence="4 5" key="1">
    <citation type="submission" date="2019-11" db="EMBL/GenBank/DDBJ databases">
        <title>Draft genome of Amycolatopsis RM579.</title>
        <authorList>
            <person name="Duangmal K."/>
            <person name="Mingma R."/>
        </authorList>
    </citation>
    <scope>NUCLEOTIDE SEQUENCE [LARGE SCALE GENOMIC DNA]</scope>
    <source>
        <strain evidence="4 5">RM579</strain>
    </source>
</reference>
<dbReference type="InterPro" id="IPR011251">
    <property type="entry name" value="Luciferase-like_dom"/>
</dbReference>
<sequence length="353" mass="37996">MAFEIGIHTFGEISPDPFTRRVPSALERMRDTVEQAVVAEQAGLDVFGVGEHHRGDFIASSPAVMLAAIAARTCKIRLTSAVTVLSSLDPVRLFQDFATLDLVSGGRAEIIAGRGSHIDSFPLFGYDLADYDALFAEKLELLVAIRNEHPISWQGTFRPALDAADVAPRPVQSRLPIFVGVGGTPSSGARAGRLGLPLAYGVLLGRVDDALRVDEAYNSAAVGAGYDPRSLDKTIAGHGFVARTSQEARDLMYPYFSNGMVANARHRAQAGPRMPRPMFDTQASPVGALMAGSPQEVIDKLMLQHELYNNNRVLVYMGLGGVPQQDHLKAIELLGTEVAPVLRKEITVTQPVA</sequence>
<dbReference type="GO" id="GO:0016705">
    <property type="term" value="F:oxidoreductase activity, acting on paired donors, with incorporation or reduction of molecular oxygen"/>
    <property type="evidence" value="ECO:0007669"/>
    <property type="project" value="InterPro"/>
</dbReference>
<keyword evidence="2" id="KW-0503">Monooxygenase</keyword>
<dbReference type="PANTHER" id="PTHR30137">
    <property type="entry name" value="LUCIFERASE-LIKE MONOOXYGENASE"/>
    <property type="match status" value="1"/>
</dbReference>
<dbReference type="AlphaFoldDB" id="A0A6N7Z5A8"/>
<dbReference type="InterPro" id="IPR036661">
    <property type="entry name" value="Luciferase-like_sf"/>
</dbReference>
<dbReference type="PANTHER" id="PTHR30137:SF8">
    <property type="entry name" value="BLR5498 PROTEIN"/>
    <property type="match status" value="1"/>
</dbReference>
<accession>A0A6N7Z5A8</accession>
<evidence type="ECO:0000256" key="1">
    <source>
        <dbReference type="ARBA" id="ARBA00023002"/>
    </source>
</evidence>
<gene>
    <name evidence="4" type="ORF">GKO32_17390</name>
</gene>
<dbReference type="GO" id="GO:0004497">
    <property type="term" value="F:monooxygenase activity"/>
    <property type="evidence" value="ECO:0007669"/>
    <property type="project" value="UniProtKB-KW"/>
</dbReference>
<organism evidence="4 5">
    <name type="scientific">Amycolatopsis pithecellobii</name>
    <dbReference type="NCBI Taxonomy" id="664692"/>
    <lineage>
        <taxon>Bacteria</taxon>
        <taxon>Bacillati</taxon>
        <taxon>Actinomycetota</taxon>
        <taxon>Actinomycetes</taxon>
        <taxon>Pseudonocardiales</taxon>
        <taxon>Pseudonocardiaceae</taxon>
        <taxon>Amycolatopsis</taxon>
    </lineage>
</organism>
<proteinExistence type="predicted"/>
<feature type="domain" description="Luciferase-like" evidence="3">
    <location>
        <begin position="9"/>
        <end position="306"/>
    </location>
</feature>
<evidence type="ECO:0000259" key="3">
    <source>
        <dbReference type="Pfam" id="PF00296"/>
    </source>
</evidence>
<dbReference type="EMBL" id="WMBA01000025">
    <property type="protein sequence ID" value="MTD55734.1"/>
    <property type="molecule type" value="Genomic_DNA"/>
</dbReference>
<name>A0A6N7Z5A8_9PSEU</name>
<dbReference type="RefSeq" id="WP_154757934.1">
    <property type="nucleotide sequence ID" value="NZ_WMBA01000025.1"/>
</dbReference>
<dbReference type="GO" id="GO:0005829">
    <property type="term" value="C:cytosol"/>
    <property type="evidence" value="ECO:0007669"/>
    <property type="project" value="TreeGrafter"/>
</dbReference>
<evidence type="ECO:0000313" key="4">
    <source>
        <dbReference type="EMBL" id="MTD55734.1"/>
    </source>
</evidence>
<dbReference type="Gene3D" id="3.20.20.30">
    <property type="entry name" value="Luciferase-like domain"/>
    <property type="match status" value="1"/>
</dbReference>
<evidence type="ECO:0000256" key="2">
    <source>
        <dbReference type="ARBA" id="ARBA00023033"/>
    </source>
</evidence>
<evidence type="ECO:0000313" key="5">
    <source>
        <dbReference type="Proteomes" id="UP000440096"/>
    </source>
</evidence>
<keyword evidence="5" id="KW-1185">Reference proteome</keyword>
<keyword evidence="1" id="KW-0560">Oxidoreductase</keyword>
<comment type="caution">
    <text evidence="4">The sequence shown here is derived from an EMBL/GenBank/DDBJ whole genome shotgun (WGS) entry which is preliminary data.</text>
</comment>
<dbReference type="Proteomes" id="UP000440096">
    <property type="component" value="Unassembled WGS sequence"/>
</dbReference>
<protein>
    <submittedName>
        <fullName evidence="4">LLM class flavin-dependent oxidoreductase</fullName>
    </submittedName>
</protein>
<dbReference type="Pfam" id="PF00296">
    <property type="entry name" value="Bac_luciferase"/>
    <property type="match status" value="1"/>
</dbReference>
<dbReference type="SUPFAM" id="SSF51679">
    <property type="entry name" value="Bacterial luciferase-like"/>
    <property type="match status" value="1"/>
</dbReference>
<dbReference type="InterPro" id="IPR050766">
    <property type="entry name" value="Bact_Lucif_Oxidored"/>
</dbReference>
<dbReference type="OrthoDB" id="9776438at2"/>